<gene>
    <name evidence="3" type="ORF">E3J48_07540</name>
</gene>
<accession>A0A523VY50</accession>
<comment type="similarity">
    <text evidence="1">Belongs to the aspartate-semialdehyde dehydrogenase family.</text>
</comment>
<dbReference type="GO" id="GO:0008652">
    <property type="term" value="P:amino acid biosynthetic process"/>
    <property type="evidence" value="ECO:0007669"/>
    <property type="project" value="InterPro"/>
</dbReference>
<evidence type="ECO:0000259" key="2">
    <source>
        <dbReference type="Pfam" id="PF02774"/>
    </source>
</evidence>
<dbReference type="PANTHER" id="PTHR46278:SF2">
    <property type="entry name" value="ASPARTATE-SEMIALDEHYDE DEHYDROGENASE"/>
    <property type="match status" value="1"/>
</dbReference>
<evidence type="ECO:0000313" key="4">
    <source>
        <dbReference type="Proteomes" id="UP000319130"/>
    </source>
</evidence>
<keyword evidence="3" id="KW-0560">Oxidoreductase</keyword>
<evidence type="ECO:0000313" key="3">
    <source>
        <dbReference type="EMBL" id="TET59702.1"/>
    </source>
</evidence>
<protein>
    <submittedName>
        <fullName evidence="3">Aspartate-semialdehyde dehydrogenase</fullName>
        <ecNumber evidence="3">1.2.1.11</ecNumber>
    </submittedName>
</protein>
<name>A0A523VY50_UNCAE</name>
<dbReference type="GO" id="GO:0046983">
    <property type="term" value="F:protein dimerization activity"/>
    <property type="evidence" value="ECO:0007669"/>
    <property type="project" value="InterPro"/>
</dbReference>
<dbReference type="AlphaFoldDB" id="A0A523VY50"/>
<dbReference type="SUPFAM" id="SSF55347">
    <property type="entry name" value="Glyceraldehyde-3-phosphate dehydrogenase-like, C-terminal domain"/>
    <property type="match status" value="1"/>
</dbReference>
<dbReference type="Gene3D" id="3.40.50.720">
    <property type="entry name" value="NAD(P)-binding Rossmann-like Domain"/>
    <property type="match status" value="1"/>
</dbReference>
<reference evidence="3 4" key="1">
    <citation type="submission" date="2019-03" db="EMBL/GenBank/DDBJ databases">
        <title>Metabolic potential of uncultured bacteria and archaea associated with petroleum seepage in deep-sea sediments.</title>
        <authorList>
            <person name="Dong X."/>
            <person name="Hubert C."/>
        </authorList>
    </citation>
    <scope>NUCLEOTIDE SEQUENCE [LARGE SCALE GENOMIC DNA]</scope>
    <source>
        <strain evidence="3">E29_bin52</strain>
    </source>
</reference>
<dbReference type="Gene3D" id="3.30.360.10">
    <property type="entry name" value="Dihydrodipicolinate Reductase, domain 2"/>
    <property type="match status" value="1"/>
</dbReference>
<comment type="caution">
    <text evidence="3">The sequence shown here is derived from an EMBL/GenBank/DDBJ whole genome shotgun (WGS) entry which is preliminary data.</text>
</comment>
<dbReference type="InterPro" id="IPR012280">
    <property type="entry name" value="Semialdhyde_DH_dimer_dom"/>
</dbReference>
<dbReference type="Proteomes" id="UP000319130">
    <property type="component" value="Unassembled WGS sequence"/>
</dbReference>
<sequence>FCSHSEAVTIETERRVSVQEAREILSHSPGVVVQDDPQNNIYPLPIEAEGKDEVFVGRIREDGSRQNSLMLWIVSDNLRKGAALNAIQIAELLIRENLL</sequence>
<dbReference type="PANTHER" id="PTHR46278">
    <property type="entry name" value="DEHYDROGENASE, PUTATIVE-RELATED"/>
    <property type="match status" value="1"/>
</dbReference>
<dbReference type="GO" id="GO:0004073">
    <property type="term" value="F:aspartate-semialdehyde dehydrogenase activity"/>
    <property type="evidence" value="ECO:0007669"/>
    <property type="project" value="UniProtKB-EC"/>
</dbReference>
<feature type="non-terminal residue" evidence="3">
    <location>
        <position position="1"/>
    </location>
</feature>
<proteinExistence type="inferred from homology"/>
<organism evidence="3 4">
    <name type="scientific">Aerophobetes bacterium</name>
    <dbReference type="NCBI Taxonomy" id="2030807"/>
    <lineage>
        <taxon>Bacteria</taxon>
        <taxon>Candidatus Aerophobota</taxon>
    </lineage>
</organism>
<feature type="domain" description="Semialdehyde dehydrogenase dimerisation" evidence="2">
    <location>
        <begin position="2"/>
        <end position="80"/>
    </location>
</feature>
<dbReference type="Pfam" id="PF02774">
    <property type="entry name" value="Semialdhyde_dhC"/>
    <property type="match status" value="1"/>
</dbReference>
<dbReference type="EMBL" id="SOIZ01000343">
    <property type="protein sequence ID" value="TET59702.1"/>
    <property type="molecule type" value="Genomic_DNA"/>
</dbReference>
<evidence type="ECO:0000256" key="1">
    <source>
        <dbReference type="ARBA" id="ARBA00010584"/>
    </source>
</evidence>
<dbReference type="EC" id="1.2.1.11" evidence="3"/>